<evidence type="ECO:0000313" key="8">
    <source>
        <dbReference type="EMBL" id="OQE18308.1"/>
    </source>
</evidence>
<feature type="domain" description="EF-hand" evidence="7">
    <location>
        <begin position="144"/>
        <end position="179"/>
    </location>
</feature>
<proteinExistence type="inferred from homology"/>
<reference evidence="9" key="1">
    <citation type="journal article" date="2017" name="Nat. Microbiol.">
        <title>Global analysis of biosynthetic gene clusters reveals vast potential of secondary metabolite production in Penicillium species.</title>
        <authorList>
            <person name="Nielsen J.C."/>
            <person name="Grijseels S."/>
            <person name="Prigent S."/>
            <person name="Ji B."/>
            <person name="Dainat J."/>
            <person name="Nielsen K.F."/>
            <person name="Frisvad J.C."/>
            <person name="Workman M."/>
            <person name="Nielsen J."/>
        </authorList>
    </citation>
    <scope>NUCLEOTIDE SEQUENCE [LARGE SCALE GENOMIC DNA]</scope>
    <source>
        <strain evidence="9">IBT 24891</strain>
    </source>
</reference>
<dbReference type="PANTHER" id="PTHR38111:SF10">
    <property type="entry name" value="C6 FINGER DOMAIN-CONTAINING PROTEIN"/>
    <property type="match status" value="1"/>
</dbReference>
<evidence type="ECO:0000256" key="6">
    <source>
        <dbReference type="SAM" id="MobiDB-lite"/>
    </source>
</evidence>
<keyword evidence="2" id="KW-0479">Metal-binding</keyword>
<accession>A0A1V6SWF7</accession>
<dbReference type="Pfam" id="PF13499">
    <property type="entry name" value="EF-hand_7"/>
    <property type="match status" value="1"/>
</dbReference>
<dbReference type="InterPro" id="IPR002048">
    <property type="entry name" value="EF_hand_dom"/>
</dbReference>
<gene>
    <name evidence="8" type="ORF">PENSTE_c018G08533</name>
</gene>
<sequence>MGKSQSKLSPSQLDELQKATHFDKKELQQWYKGFLKDCPSGTLTKEEFQKIYRQFFPFGDPSSFANYVFRVFDSDNSGMIDFKEFICALSVTSRGKMEDKLDWAFQLYDIDGDGKITYDEMLAIVEAIYKMVGSMVKLPEDEDTPEKRVRKIFRMMDKDENGSLDIEEFKEGSKRDETIVSALSLAMAILHVQNVVMLKYLVNSLGRNGPPKPVNPRTLLICQTDHAPRHARHATIWSLDEKVTPSLVAKAACAQQTQLYINFVMAAFPCYFKATETRVPINWVEYVDGRGGITKSPFDWAIRSLTTIYTGSLYKDPRYIDAGRELYLRSLRGLSNLLNDQSTATSDEALSAAIALTIFEMHACTTPDGWIHHASGIRVMMQMRGPQAHIQGFGCALYIAIRNILVTAALITGEACFLEEPEWQQLNKTIAAENAKQPDSCVYTDITERAFREVVKLPGFVKRTQDLQGNISKGERPALLRDILAMRAVLRGIHTEFSMSVSTLRAGREPRVDFIGPIPHHFFDGFTTLSIKGIRSAILMSNYLIMLLDPSQRSAAEAENRILSDRIGIDNDHGARPLTPPGSPDSSDRSRLMIESQVTPDLRQAPTTDWMDRIATTMGLEGVRVSLVDDG</sequence>
<name>A0A1V6SWF7_9EURO</name>
<comment type="similarity">
    <text evidence="1">Belongs to the recoverin family.</text>
</comment>
<dbReference type="PROSITE" id="PS00018">
    <property type="entry name" value="EF_HAND_1"/>
    <property type="match status" value="3"/>
</dbReference>
<protein>
    <recommendedName>
        <fullName evidence="5">Calcium-binding protein NCS-1</fullName>
    </recommendedName>
</protein>
<dbReference type="InterPro" id="IPR018247">
    <property type="entry name" value="EF_Hand_1_Ca_BS"/>
</dbReference>
<dbReference type="OrthoDB" id="191686at2759"/>
<dbReference type="Gene3D" id="1.10.238.10">
    <property type="entry name" value="EF-hand"/>
    <property type="match status" value="1"/>
</dbReference>
<dbReference type="AlphaFoldDB" id="A0A1V6SWF7"/>
<dbReference type="GO" id="GO:0008047">
    <property type="term" value="F:enzyme activator activity"/>
    <property type="evidence" value="ECO:0007669"/>
    <property type="project" value="UniProtKB-ARBA"/>
</dbReference>
<evidence type="ECO:0000256" key="5">
    <source>
        <dbReference type="ARBA" id="ARBA00071944"/>
    </source>
</evidence>
<dbReference type="Proteomes" id="UP000191285">
    <property type="component" value="Unassembled WGS sequence"/>
</dbReference>
<comment type="caution">
    <text evidence="8">The sequence shown here is derived from an EMBL/GenBank/DDBJ whole genome shotgun (WGS) entry which is preliminary data.</text>
</comment>
<dbReference type="EMBL" id="MLKD01000018">
    <property type="protein sequence ID" value="OQE18308.1"/>
    <property type="molecule type" value="Genomic_DNA"/>
</dbReference>
<organism evidence="8 9">
    <name type="scientific">Penicillium steckii</name>
    <dbReference type="NCBI Taxonomy" id="303698"/>
    <lineage>
        <taxon>Eukaryota</taxon>
        <taxon>Fungi</taxon>
        <taxon>Dikarya</taxon>
        <taxon>Ascomycota</taxon>
        <taxon>Pezizomycotina</taxon>
        <taxon>Eurotiomycetes</taxon>
        <taxon>Eurotiomycetidae</taxon>
        <taxon>Eurotiales</taxon>
        <taxon>Aspergillaceae</taxon>
        <taxon>Penicillium</taxon>
    </lineage>
</organism>
<dbReference type="PANTHER" id="PTHR38111">
    <property type="entry name" value="ZN(2)-C6 FUNGAL-TYPE DOMAIN-CONTAINING PROTEIN-RELATED"/>
    <property type="match status" value="1"/>
</dbReference>
<dbReference type="InterPro" id="IPR053178">
    <property type="entry name" value="Osmoadaptation_assoc"/>
</dbReference>
<evidence type="ECO:0000256" key="4">
    <source>
        <dbReference type="ARBA" id="ARBA00022837"/>
    </source>
</evidence>
<evidence type="ECO:0000256" key="2">
    <source>
        <dbReference type="ARBA" id="ARBA00022723"/>
    </source>
</evidence>
<dbReference type="STRING" id="303698.A0A1V6SWF7"/>
<dbReference type="PROSITE" id="PS50222">
    <property type="entry name" value="EF_HAND_2"/>
    <property type="match status" value="3"/>
</dbReference>
<evidence type="ECO:0000259" key="7">
    <source>
        <dbReference type="PROSITE" id="PS50222"/>
    </source>
</evidence>
<keyword evidence="4" id="KW-0106">Calcium</keyword>
<dbReference type="GO" id="GO:0005509">
    <property type="term" value="F:calcium ion binding"/>
    <property type="evidence" value="ECO:0007669"/>
    <property type="project" value="InterPro"/>
</dbReference>
<dbReference type="PRINTS" id="PR00450">
    <property type="entry name" value="RECOVERIN"/>
</dbReference>
<evidence type="ECO:0000256" key="3">
    <source>
        <dbReference type="ARBA" id="ARBA00022737"/>
    </source>
</evidence>
<evidence type="ECO:0000256" key="1">
    <source>
        <dbReference type="ARBA" id="ARBA00006049"/>
    </source>
</evidence>
<dbReference type="InterPro" id="IPR011992">
    <property type="entry name" value="EF-hand-dom_pair"/>
</dbReference>
<dbReference type="CDD" id="cd00051">
    <property type="entry name" value="EFh"/>
    <property type="match status" value="3"/>
</dbReference>
<feature type="domain" description="EF-hand" evidence="7">
    <location>
        <begin position="96"/>
        <end position="131"/>
    </location>
</feature>
<dbReference type="Pfam" id="PF13405">
    <property type="entry name" value="EF-hand_6"/>
    <property type="match status" value="1"/>
</dbReference>
<keyword evidence="9" id="KW-1185">Reference proteome</keyword>
<dbReference type="FunFam" id="1.10.238.10:FF:000009">
    <property type="entry name" value="Visinin-like protein 1"/>
    <property type="match status" value="1"/>
</dbReference>
<dbReference type="SMART" id="SM00054">
    <property type="entry name" value="EFh"/>
    <property type="match status" value="3"/>
</dbReference>
<dbReference type="SUPFAM" id="SSF47473">
    <property type="entry name" value="EF-hand"/>
    <property type="match status" value="1"/>
</dbReference>
<feature type="domain" description="EF-hand" evidence="7">
    <location>
        <begin position="60"/>
        <end position="95"/>
    </location>
</feature>
<evidence type="ECO:0000313" key="9">
    <source>
        <dbReference type="Proteomes" id="UP000191285"/>
    </source>
</evidence>
<keyword evidence="3" id="KW-0677">Repeat</keyword>
<feature type="region of interest" description="Disordered" evidence="6">
    <location>
        <begin position="568"/>
        <end position="590"/>
    </location>
</feature>